<accession>A0A1U7CZB5</accession>
<sequence>MSKKRTSLDAIMARTAANEDKPAEPPIVVAQKPAPVPPGKPGNRPGVKQQTAYLAEPVYEQLRRLAFEERAKMHDYLIEGLDLVFRKRGLPGVEELKTGGQ</sequence>
<proteinExistence type="predicted"/>
<keyword evidence="3" id="KW-1185">Reference proteome</keyword>
<dbReference type="STRING" id="1387353.BSF38_05811"/>
<evidence type="ECO:0000313" key="2">
    <source>
        <dbReference type="EMBL" id="APW64219.1"/>
    </source>
</evidence>
<reference evidence="3" key="1">
    <citation type="submission" date="2016-12" db="EMBL/GenBank/DDBJ databases">
        <title>Comparative genomics of four Isosphaeraceae planctomycetes: a common pool of plasmids and glycoside hydrolase genes.</title>
        <authorList>
            <person name="Ivanova A."/>
        </authorList>
    </citation>
    <scope>NUCLEOTIDE SEQUENCE [LARGE SCALE GENOMIC DNA]</scope>
    <source>
        <strain evidence="3">PX4</strain>
    </source>
</reference>
<feature type="region of interest" description="Disordered" evidence="1">
    <location>
        <begin position="15"/>
        <end position="47"/>
    </location>
</feature>
<gene>
    <name evidence="2" type="ORF">BSF38_05811</name>
</gene>
<dbReference type="AlphaFoldDB" id="A0A1U7CZB5"/>
<dbReference type="KEGG" id="pbor:BSF38_05811"/>
<dbReference type="RefSeq" id="WP_076350486.1">
    <property type="nucleotide sequence ID" value="NZ_CP019082.1"/>
</dbReference>
<organism evidence="2 3">
    <name type="scientific">Paludisphaera borealis</name>
    <dbReference type="NCBI Taxonomy" id="1387353"/>
    <lineage>
        <taxon>Bacteria</taxon>
        <taxon>Pseudomonadati</taxon>
        <taxon>Planctomycetota</taxon>
        <taxon>Planctomycetia</taxon>
        <taxon>Isosphaerales</taxon>
        <taxon>Isosphaeraceae</taxon>
        <taxon>Paludisphaera</taxon>
    </lineage>
</organism>
<dbReference type="EMBL" id="CP019082">
    <property type="protein sequence ID" value="APW64219.1"/>
    <property type="molecule type" value="Genomic_DNA"/>
</dbReference>
<dbReference type="OrthoDB" id="7997000at2"/>
<protein>
    <submittedName>
        <fullName evidence="2">Uncharacterized protein</fullName>
    </submittedName>
</protein>
<evidence type="ECO:0000313" key="3">
    <source>
        <dbReference type="Proteomes" id="UP000186309"/>
    </source>
</evidence>
<name>A0A1U7CZB5_9BACT</name>
<evidence type="ECO:0000256" key="1">
    <source>
        <dbReference type="SAM" id="MobiDB-lite"/>
    </source>
</evidence>
<dbReference type="Proteomes" id="UP000186309">
    <property type="component" value="Chromosome"/>
</dbReference>